<dbReference type="FunFam" id="1.10.3520.10:FF:000001">
    <property type="entry name" value="Pleckstrin domain-containing family A member 8"/>
    <property type="match status" value="1"/>
</dbReference>
<dbReference type="PANTHER" id="PTHR10219:SF25">
    <property type="entry name" value="PLECKSTRIN HOMOLOGY DOMAIN-CONTAINING FAMILY A MEMBER 8"/>
    <property type="match status" value="1"/>
</dbReference>
<accession>A0AA39P365</accession>
<comment type="caution">
    <text evidence="3">The sequence shown here is derived from an EMBL/GenBank/DDBJ whole genome shotgun (WGS) entry which is preliminary data.</text>
</comment>
<evidence type="ECO:0000256" key="1">
    <source>
        <dbReference type="ARBA" id="ARBA00022448"/>
    </source>
</evidence>
<dbReference type="GO" id="GO:1902387">
    <property type="term" value="F:ceramide 1-phosphate binding"/>
    <property type="evidence" value="ECO:0007669"/>
    <property type="project" value="TreeGrafter"/>
</dbReference>
<dbReference type="Proteomes" id="UP001175227">
    <property type="component" value="Unassembled WGS sequence"/>
</dbReference>
<evidence type="ECO:0000313" key="3">
    <source>
        <dbReference type="EMBL" id="KAK0476725.1"/>
    </source>
</evidence>
<dbReference type="InterPro" id="IPR014830">
    <property type="entry name" value="Glycolipid_transfer_prot_dom"/>
</dbReference>
<keyword evidence="1" id="KW-0813">Transport</keyword>
<dbReference type="InterPro" id="IPR036497">
    <property type="entry name" value="GLTP_sf"/>
</dbReference>
<dbReference type="GO" id="GO:1902388">
    <property type="term" value="F:ceramide 1-phosphate transfer activity"/>
    <property type="evidence" value="ECO:0007669"/>
    <property type="project" value="TreeGrafter"/>
</dbReference>
<dbReference type="EMBL" id="JAUEPR010000019">
    <property type="protein sequence ID" value="KAK0476725.1"/>
    <property type="molecule type" value="Genomic_DNA"/>
</dbReference>
<dbReference type="AlphaFoldDB" id="A0AA39P365"/>
<feature type="domain" description="Glycolipid transfer protein" evidence="2">
    <location>
        <begin position="22"/>
        <end position="178"/>
    </location>
</feature>
<gene>
    <name evidence="3" type="ORF">IW261DRAFT_1566800</name>
</gene>
<evidence type="ECO:0000313" key="4">
    <source>
        <dbReference type="Proteomes" id="UP001175227"/>
    </source>
</evidence>
<dbReference type="GO" id="GO:0016020">
    <property type="term" value="C:membrane"/>
    <property type="evidence" value="ECO:0007669"/>
    <property type="project" value="TreeGrafter"/>
</dbReference>
<dbReference type="PANTHER" id="PTHR10219">
    <property type="entry name" value="GLYCOLIPID TRANSFER PROTEIN-RELATED"/>
    <property type="match status" value="1"/>
</dbReference>
<sequence length="221" mass="24307">MAPYLERVKSFADVPVTDAGVDTLAFLEASEGLVGIFGAQNLAILSYHLFNSLDVLDLLGSSAFSVVQADLKGNIAKVRARYDAAPSQSATLEQLVENEKGEKKKTATEGLMWLLRGLSFTCKALQNAQLKKDEELTVAFSKSYELTLKKFHNFVVKGIFSLAMKACPYRADFYKKLSADPAGGPSATQDVVNEELDKWLAALSDIVTRMQTFYEQGKYNV</sequence>
<keyword evidence="4" id="KW-1185">Reference proteome</keyword>
<dbReference type="Gene3D" id="1.10.3520.10">
    <property type="entry name" value="Glycolipid transfer protein"/>
    <property type="match status" value="1"/>
</dbReference>
<dbReference type="Pfam" id="PF08718">
    <property type="entry name" value="GLTP"/>
    <property type="match status" value="1"/>
</dbReference>
<protein>
    <submittedName>
        <fullName evidence="3">Glycolipid transfer protein</fullName>
    </submittedName>
</protein>
<name>A0AA39P365_9AGAR</name>
<reference evidence="3" key="1">
    <citation type="submission" date="2023-06" db="EMBL/GenBank/DDBJ databases">
        <authorList>
            <consortium name="Lawrence Berkeley National Laboratory"/>
            <person name="Ahrendt S."/>
            <person name="Sahu N."/>
            <person name="Indic B."/>
            <person name="Wong-Bajracharya J."/>
            <person name="Merenyi Z."/>
            <person name="Ke H.-M."/>
            <person name="Monk M."/>
            <person name="Kocsube S."/>
            <person name="Drula E."/>
            <person name="Lipzen A."/>
            <person name="Balint B."/>
            <person name="Henrissat B."/>
            <person name="Andreopoulos B."/>
            <person name="Martin F.M."/>
            <person name="Harder C.B."/>
            <person name="Rigling D."/>
            <person name="Ford K.L."/>
            <person name="Foster G.D."/>
            <person name="Pangilinan J."/>
            <person name="Papanicolaou A."/>
            <person name="Barry K."/>
            <person name="LaButti K."/>
            <person name="Viragh M."/>
            <person name="Koriabine M."/>
            <person name="Yan M."/>
            <person name="Riley R."/>
            <person name="Champramary S."/>
            <person name="Plett K.L."/>
            <person name="Tsai I.J."/>
            <person name="Slot J."/>
            <person name="Sipos G."/>
            <person name="Plett J."/>
            <person name="Nagy L.G."/>
            <person name="Grigoriev I.V."/>
        </authorList>
    </citation>
    <scope>NUCLEOTIDE SEQUENCE</scope>
    <source>
        <strain evidence="3">ICMP 16352</strain>
    </source>
</reference>
<evidence type="ECO:0000259" key="2">
    <source>
        <dbReference type="Pfam" id="PF08718"/>
    </source>
</evidence>
<organism evidence="3 4">
    <name type="scientific">Armillaria novae-zelandiae</name>
    <dbReference type="NCBI Taxonomy" id="153914"/>
    <lineage>
        <taxon>Eukaryota</taxon>
        <taxon>Fungi</taxon>
        <taxon>Dikarya</taxon>
        <taxon>Basidiomycota</taxon>
        <taxon>Agaricomycotina</taxon>
        <taxon>Agaricomycetes</taxon>
        <taxon>Agaricomycetidae</taxon>
        <taxon>Agaricales</taxon>
        <taxon>Marasmiineae</taxon>
        <taxon>Physalacriaceae</taxon>
        <taxon>Armillaria</taxon>
    </lineage>
</organism>
<dbReference type="SUPFAM" id="SSF110004">
    <property type="entry name" value="Glycolipid transfer protein, GLTP"/>
    <property type="match status" value="1"/>
</dbReference>
<dbReference type="GO" id="GO:0005829">
    <property type="term" value="C:cytosol"/>
    <property type="evidence" value="ECO:0007669"/>
    <property type="project" value="TreeGrafter"/>
</dbReference>
<proteinExistence type="predicted"/>